<name>A0AC61NG72_9BACT</name>
<organism evidence="1 2">
    <name type="scientific">Halosquirtibacter laminarini</name>
    <dbReference type="NCBI Taxonomy" id="3374600"/>
    <lineage>
        <taxon>Bacteria</taxon>
        <taxon>Pseudomonadati</taxon>
        <taxon>Bacteroidota</taxon>
        <taxon>Bacteroidia</taxon>
        <taxon>Marinilabiliales</taxon>
        <taxon>Prolixibacteraceae</taxon>
        <taxon>Halosquirtibacter</taxon>
    </lineage>
</organism>
<dbReference type="EMBL" id="CP081303">
    <property type="protein sequence ID" value="QZE14613.1"/>
    <property type="molecule type" value="Genomic_DNA"/>
</dbReference>
<keyword evidence="2" id="KW-1185">Reference proteome</keyword>
<sequence length="1098" mass="121641">MNLFISREPLLRFRSGAITMVCIVLAIFTSSFRIDEEKLSFNNPTIKIQDVLNQIESKTSTRFIFKTEDLNTNRKLGTKFKNASAKDILDYIADSNDLVYSTSKNGLVVFKAQDDKKLFKGVVSDVDGQPLPGVTIIEIGTMNGVTTNEQGQFVIQARSAVFKFSFIGMSSFEQSLKVGSFNKVIMKEDVKNIDEVVVTALGIKRKAKVLSYEVQELDGDNVTQAKDVNFVKGIAGKVAGVTVNSSAAGLGGAVKIVMRGNKSISKNNNTLYVVDGVPLFNTAGDAGGMFNSNITSEGIADFNPEDIESMSVLTGPSAAALYGSYAANGVIIINTKQGKEGKLQLTYSNTTEFCKPFVTPRFQSTYGSQVGSYESWGTKLDQESNFDRMKFFQTGTNFINAVNLSVGTKKNQTFASIASTNSKGIVPNSEYNRYNVMIRNTSVFANDKMHLDLSANFIKMDNQNLLTQGIYNNPLVPLYLFPVGEDFDNVRMYERYNPSRGIKTQFWPYGTQGSLSMQNPYWIVNKNINTQEKYRYMLSAGLKYDITPWMNINARTRMDNQHTTSSRKLYASTIELFAGGPNGGYGISNTLDRQIYADALLNISKSTELFSLNINLGTSIIDNYNDSNGMRGTLLTLPNLFTTKNLDLKDQNTKIEQSGFHDQVQSVFANVELGFMNSFYLTGSYRKDWASMLAYTQNSAFDYPSVGLSAILSECIKMPSFIDFMKIRGSYSEVGAPPSRFLTHMLYNIDKGQVSTQKTGSLGELKPENTKSKEIGVDLKLFNNWIDLSASFYESNTYNQTFNPRVSQSSGNDSYYLQTGNIQNRGIEASLALNNKIGKLKWTSSFVYSLNRNEIVELVDNAINPITGESVSINEMDMVTVGSFLVKLKKGGSIGDIYTTNKLKEDNQGNIFVDPGSGKIDVVGDIQKVGSSNPLYNLGWRNNFTYKNFTLDFLINARVGGVVVSSTQAYMDRFGVSETSQIARDNGGIVVNGAMVDPQYYNSVVGTGQSGMASHYVYSATNVRLQELTLSYSLPNAWTKSVAKKVTLAFVGKNLFMFYNKAPFDPELAPSNTTYYQGIDLFMLPSQRSLGFNIKFNF</sequence>
<proteinExistence type="predicted"/>
<dbReference type="Proteomes" id="UP000826212">
    <property type="component" value="Chromosome"/>
</dbReference>
<accession>A0AC61NG72</accession>
<evidence type="ECO:0000313" key="2">
    <source>
        <dbReference type="Proteomes" id="UP000826212"/>
    </source>
</evidence>
<gene>
    <name evidence="1" type="ORF">K4L44_01720</name>
</gene>
<protein>
    <submittedName>
        <fullName evidence="1">SusC/RagA family TonB-linked outer membrane protein</fullName>
    </submittedName>
</protein>
<reference evidence="1" key="1">
    <citation type="submission" date="2021-08" db="EMBL/GenBank/DDBJ databases">
        <title>Novel anaerobic bacterium isolated from sea squirt in East Sea, Republic of Korea.</title>
        <authorList>
            <person name="Nguyen T.H."/>
            <person name="Li Z."/>
            <person name="Lee Y.-J."/>
            <person name="Ko J."/>
            <person name="Kim S.-G."/>
        </authorList>
    </citation>
    <scope>NUCLEOTIDE SEQUENCE</scope>
    <source>
        <strain evidence="1">KCTC 25031</strain>
    </source>
</reference>
<evidence type="ECO:0000313" key="1">
    <source>
        <dbReference type="EMBL" id="QZE14613.1"/>
    </source>
</evidence>